<dbReference type="Proteomes" id="UP001595805">
    <property type="component" value="Unassembled WGS sequence"/>
</dbReference>
<sequence>MKLNPRFLEPTFLDPELNGSFLSESIDTLKRNNQVTGITVSPFWVKKAVRDLGESDCMVSTVVGYPHGFQQSLTKLTEAKEAIAQGALGIQMVWSQTAYRSGMTWPKIEIAQLAKVCHESGCLLSVMVDERWIKSLEELFEIARSIQDGGADYIILGVNEASKSDLDWIKALRANLSSQVGIMTFWEGKNEQLAVDFVQAGIDRLLCPFTDQKLFTEVNQDKRNNKEGE</sequence>
<accession>A0ABV8ASH3</accession>
<dbReference type="PANTHER" id="PTHR10889:SF1">
    <property type="entry name" value="DEOXYRIBOSE-PHOSPHATE ALDOLASE"/>
    <property type="match status" value="1"/>
</dbReference>
<dbReference type="EC" id="4.1.2.4" evidence="3"/>
<name>A0ABV8ASH3_9BACT</name>
<comment type="caution">
    <text evidence="3">The sequence shown here is derived from an EMBL/GenBank/DDBJ whole genome shotgun (WGS) entry which is preliminary data.</text>
</comment>
<organism evidence="3 4">
    <name type="scientific">Algoriphagus namhaensis</name>
    <dbReference type="NCBI Taxonomy" id="915353"/>
    <lineage>
        <taxon>Bacteria</taxon>
        <taxon>Pseudomonadati</taxon>
        <taxon>Bacteroidota</taxon>
        <taxon>Cytophagia</taxon>
        <taxon>Cytophagales</taxon>
        <taxon>Cyclobacteriaceae</taxon>
        <taxon>Algoriphagus</taxon>
    </lineage>
</organism>
<dbReference type="RefSeq" id="WP_377904791.1">
    <property type="nucleotide sequence ID" value="NZ_JBHRZS010000006.1"/>
</dbReference>
<keyword evidence="4" id="KW-1185">Reference proteome</keyword>
<proteinExistence type="predicted"/>
<gene>
    <name evidence="3" type="ORF">ACFOSV_06995</name>
</gene>
<reference evidence="4" key="1">
    <citation type="journal article" date="2019" name="Int. J. Syst. Evol. Microbiol.">
        <title>The Global Catalogue of Microorganisms (GCM) 10K type strain sequencing project: providing services to taxonomists for standard genome sequencing and annotation.</title>
        <authorList>
            <consortium name="The Broad Institute Genomics Platform"/>
            <consortium name="The Broad Institute Genome Sequencing Center for Infectious Disease"/>
            <person name="Wu L."/>
            <person name="Ma J."/>
        </authorList>
    </citation>
    <scope>NUCLEOTIDE SEQUENCE [LARGE SCALE GENOMIC DNA]</scope>
    <source>
        <strain evidence="4">CCUG 60523</strain>
    </source>
</reference>
<dbReference type="InterPro" id="IPR002915">
    <property type="entry name" value="DeoC/FbaB/LacD_aldolase"/>
</dbReference>
<dbReference type="PANTHER" id="PTHR10889">
    <property type="entry name" value="DEOXYRIBOSE-PHOSPHATE ALDOLASE"/>
    <property type="match status" value="1"/>
</dbReference>
<dbReference type="SMART" id="SM01133">
    <property type="entry name" value="DeoC"/>
    <property type="match status" value="1"/>
</dbReference>
<keyword evidence="1" id="KW-0963">Cytoplasm</keyword>
<evidence type="ECO:0000256" key="2">
    <source>
        <dbReference type="ARBA" id="ARBA00023270"/>
    </source>
</evidence>
<dbReference type="SUPFAM" id="SSF51569">
    <property type="entry name" value="Aldolase"/>
    <property type="match status" value="1"/>
</dbReference>
<dbReference type="EMBL" id="JBHRZS010000006">
    <property type="protein sequence ID" value="MFC3879915.1"/>
    <property type="molecule type" value="Genomic_DNA"/>
</dbReference>
<protein>
    <submittedName>
        <fullName evidence="3">2-deoxyribose-5-phosphate aldolase</fullName>
        <ecNumber evidence="3">4.1.2.4</ecNumber>
    </submittedName>
</protein>
<keyword evidence="2" id="KW-0704">Schiff base</keyword>
<keyword evidence="3" id="KW-0456">Lyase</keyword>
<evidence type="ECO:0000256" key="1">
    <source>
        <dbReference type="ARBA" id="ARBA00022490"/>
    </source>
</evidence>
<dbReference type="GO" id="GO:0004139">
    <property type="term" value="F:deoxyribose-phosphate aldolase activity"/>
    <property type="evidence" value="ECO:0007669"/>
    <property type="project" value="UniProtKB-EC"/>
</dbReference>
<evidence type="ECO:0000313" key="4">
    <source>
        <dbReference type="Proteomes" id="UP001595805"/>
    </source>
</evidence>
<dbReference type="InterPro" id="IPR011343">
    <property type="entry name" value="DeoC"/>
</dbReference>
<dbReference type="InterPro" id="IPR013785">
    <property type="entry name" value="Aldolase_TIM"/>
</dbReference>
<dbReference type="Gene3D" id="3.20.20.70">
    <property type="entry name" value="Aldolase class I"/>
    <property type="match status" value="1"/>
</dbReference>
<evidence type="ECO:0000313" key="3">
    <source>
        <dbReference type="EMBL" id="MFC3879915.1"/>
    </source>
</evidence>